<accession>A0A3D8Q9D1</accession>
<evidence type="ECO:0000313" key="2">
    <source>
        <dbReference type="EMBL" id="RDW58267.1"/>
    </source>
</evidence>
<keyword evidence="3" id="KW-1185">Reference proteome</keyword>
<dbReference type="EMBL" id="PDLN01000021">
    <property type="protein sequence ID" value="RDW58267.1"/>
    <property type="molecule type" value="Genomic_DNA"/>
</dbReference>
<protein>
    <submittedName>
        <fullName evidence="2">Uncharacterized protein</fullName>
    </submittedName>
</protein>
<proteinExistence type="predicted"/>
<evidence type="ECO:0000256" key="1">
    <source>
        <dbReference type="SAM" id="MobiDB-lite"/>
    </source>
</evidence>
<dbReference type="Proteomes" id="UP000256328">
    <property type="component" value="Unassembled WGS sequence"/>
</dbReference>
<sequence>MDTDEPQLLKRVQARGTKILTYHELADPITNPQNSINYDRTSAEHTGWLAKTREFLSSSVLDSWDGSLFSDGGVRGSGEAADSNAGGVVHGSGDVARVK</sequence>
<name>A0A3D8Q9D1_9HELO</name>
<dbReference type="AlphaFoldDB" id="A0A3D8Q9D1"/>
<reference evidence="2 3" key="1">
    <citation type="journal article" date="2018" name="IMA Fungus">
        <title>IMA Genome-F 9: Draft genome sequence of Annulohypoxylon stygium, Aspergillus mulundensis, Berkeleyomyces basicola (syn. Thielaviopsis basicola), Ceratocystis smalleyi, two Cercospora beticola strains, Coleophoma cylindrospora, Fusarium fracticaudum, Phialophora cf. hyalina, and Morchella septimelata.</title>
        <authorList>
            <person name="Wingfield B.D."/>
            <person name="Bills G.F."/>
            <person name="Dong Y."/>
            <person name="Huang W."/>
            <person name="Nel W.J."/>
            <person name="Swalarsk-Parry B.S."/>
            <person name="Vaghefi N."/>
            <person name="Wilken P.M."/>
            <person name="An Z."/>
            <person name="de Beer Z.W."/>
            <person name="De Vos L."/>
            <person name="Chen L."/>
            <person name="Duong T.A."/>
            <person name="Gao Y."/>
            <person name="Hammerbacher A."/>
            <person name="Kikkert J.R."/>
            <person name="Li Y."/>
            <person name="Li H."/>
            <person name="Li K."/>
            <person name="Li Q."/>
            <person name="Liu X."/>
            <person name="Ma X."/>
            <person name="Naidoo K."/>
            <person name="Pethybridge S.J."/>
            <person name="Sun J."/>
            <person name="Steenkamp E.T."/>
            <person name="van der Nest M.A."/>
            <person name="van Wyk S."/>
            <person name="Wingfield M.J."/>
            <person name="Xiong C."/>
            <person name="Yue Q."/>
            <person name="Zhang X."/>
        </authorList>
    </citation>
    <scope>NUCLEOTIDE SEQUENCE [LARGE SCALE GENOMIC DNA]</scope>
    <source>
        <strain evidence="2 3">BP5796</strain>
    </source>
</reference>
<feature type="region of interest" description="Disordered" evidence="1">
    <location>
        <begin position="75"/>
        <end position="99"/>
    </location>
</feature>
<dbReference type="OrthoDB" id="5014423at2759"/>
<comment type="caution">
    <text evidence="2">The sequence shown here is derived from an EMBL/GenBank/DDBJ whole genome shotgun (WGS) entry which is preliminary data.</text>
</comment>
<evidence type="ECO:0000313" key="3">
    <source>
        <dbReference type="Proteomes" id="UP000256328"/>
    </source>
</evidence>
<organism evidence="2 3">
    <name type="scientific">Coleophoma crateriformis</name>
    <dbReference type="NCBI Taxonomy" id="565419"/>
    <lineage>
        <taxon>Eukaryota</taxon>
        <taxon>Fungi</taxon>
        <taxon>Dikarya</taxon>
        <taxon>Ascomycota</taxon>
        <taxon>Pezizomycotina</taxon>
        <taxon>Leotiomycetes</taxon>
        <taxon>Helotiales</taxon>
        <taxon>Dermateaceae</taxon>
        <taxon>Coleophoma</taxon>
    </lineage>
</organism>
<gene>
    <name evidence="2" type="ORF">BP5796_12197</name>
</gene>